<keyword evidence="3" id="KW-1185">Reference proteome</keyword>
<dbReference type="EMBL" id="NEXV01000567">
    <property type="protein sequence ID" value="PIG81307.1"/>
    <property type="molecule type" value="Genomic_DNA"/>
</dbReference>
<gene>
    <name evidence="2" type="ORF">AARAC_007299</name>
</gene>
<evidence type="ECO:0000256" key="1">
    <source>
        <dbReference type="SAM" id="MobiDB-lite"/>
    </source>
</evidence>
<dbReference type="AlphaFoldDB" id="A0A2G7FKZ8"/>
<evidence type="ECO:0000313" key="2">
    <source>
        <dbReference type="EMBL" id="PIG81307.1"/>
    </source>
</evidence>
<comment type="caution">
    <text evidence="2">The sequence shown here is derived from an EMBL/GenBank/DDBJ whole genome shotgun (WGS) entry which is preliminary data.</text>
</comment>
<accession>A0A2G7FKZ8</accession>
<proteinExistence type="predicted"/>
<organism evidence="2 3">
    <name type="scientific">Aspergillus arachidicola</name>
    <dbReference type="NCBI Taxonomy" id="656916"/>
    <lineage>
        <taxon>Eukaryota</taxon>
        <taxon>Fungi</taxon>
        <taxon>Dikarya</taxon>
        <taxon>Ascomycota</taxon>
        <taxon>Pezizomycotina</taxon>
        <taxon>Eurotiomycetes</taxon>
        <taxon>Eurotiomycetidae</taxon>
        <taxon>Eurotiales</taxon>
        <taxon>Aspergillaceae</taxon>
        <taxon>Aspergillus</taxon>
        <taxon>Aspergillus subgen. Circumdati</taxon>
    </lineage>
</organism>
<sequence length="145" mass="15853">MSFAKDYRSEIDLHPLRVYRPLSESRTFRNHGKSITDLEADTASQDGDKPLSGGEDGGEDKTTSATVPEGNTKAAAIKPPNSNTAVIQDNHAEATPDTVIPLHNQAKVIEMAPDNNKPMMARRPSDEQVLDQVTNFLLLVETVKL</sequence>
<feature type="region of interest" description="Disordered" evidence="1">
    <location>
        <begin position="20"/>
        <end position="83"/>
    </location>
</feature>
<protein>
    <submittedName>
        <fullName evidence="2">Uncharacterized protein</fullName>
    </submittedName>
</protein>
<dbReference type="Proteomes" id="UP000231358">
    <property type="component" value="Unassembled WGS sequence"/>
</dbReference>
<evidence type="ECO:0000313" key="3">
    <source>
        <dbReference type="Proteomes" id="UP000231358"/>
    </source>
</evidence>
<reference evidence="2 3" key="1">
    <citation type="submission" date="2017-05" db="EMBL/GenBank/DDBJ databases">
        <title>Genome sequence for an aflatoxigenic pathogen of Argentinian peanut, Aspergillus arachidicola.</title>
        <authorList>
            <person name="Moore G."/>
            <person name="Beltz S.B."/>
            <person name="Mack B.M."/>
        </authorList>
    </citation>
    <scope>NUCLEOTIDE SEQUENCE [LARGE SCALE GENOMIC DNA]</scope>
    <source>
        <strain evidence="2 3">CBS 117610</strain>
    </source>
</reference>
<name>A0A2G7FKZ8_9EURO</name>